<feature type="transmembrane region" description="Helical" evidence="10">
    <location>
        <begin position="436"/>
        <end position="462"/>
    </location>
</feature>
<name>A0ABR2N2M1_9ASPA</name>
<protein>
    <submittedName>
        <fullName evidence="11">S-type anion channel SLAH3</fullName>
    </submittedName>
</protein>
<dbReference type="Pfam" id="PF03595">
    <property type="entry name" value="SLAC1"/>
    <property type="match status" value="1"/>
</dbReference>
<dbReference type="Proteomes" id="UP001412067">
    <property type="component" value="Unassembled WGS sequence"/>
</dbReference>
<keyword evidence="4" id="KW-0813">Transport</keyword>
<evidence type="ECO:0000256" key="6">
    <source>
        <dbReference type="ARBA" id="ARBA00022692"/>
    </source>
</evidence>
<evidence type="ECO:0000256" key="5">
    <source>
        <dbReference type="ARBA" id="ARBA00022475"/>
    </source>
</evidence>
<feature type="transmembrane region" description="Helical" evidence="10">
    <location>
        <begin position="474"/>
        <end position="497"/>
    </location>
</feature>
<evidence type="ECO:0000313" key="12">
    <source>
        <dbReference type="Proteomes" id="UP001412067"/>
    </source>
</evidence>
<accession>A0ABR2N2M1</accession>
<dbReference type="InterPro" id="IPR030183">
    <property type="entry name" value="SLAC/SLAH"/>
</dbReference>
<evidence type="ECO:0000256" key="8">
    <source>
        <dbReference type="ARBA" id="ARBA00023065"/>
    </source>
</evidence>
<proteinExistence type="inferred from homology"/>
<keyword evidence="8" id="KW-0406">Ion transport</keyword>
<evidence type="ECO:0000256" key="3">
    <source>
        <dbReference type="ARBA" id="ARBA00007808"/>
    </source>
</evidence>
<feature type="transmembrane region" description="Helical" evidence="10">
    <location>
        <begin position="375"/>
        <end position="393"/>
    </location>
</feature>
<feature type="transmembrane region" description="Helical" evidence="10">
    <location>
        <begin position="206"/>
        <end position="228"/>
    </location>
</feature>
<evidence type="ECO:0000256" key="9">
    <source>
        <dbReference type="ARBA" id="ARBA00023136"/>
    </source>
</evidence>
<comment type="caution">
    <text evidence="11">The sequence shown here is derived from an EMBL/GenBank/DDBJ whole genome shotgun (WGS) entry which is preliminary data.</text>
</comment>
<feature type="transmembrane region" description="Helical" evidence="10">
    <location>
        <begin position="314"/>
        <end position="331"/>
    </location>
</feature>
<organism evidence="11 12">
    <name type="scientific">Platanthera guangdongensis</name>
    <dbReference type="NCBI Taxonomy" id="2320717"/>
    <lineage>
        <taxon>Eukaryota</taxon>
        <taxon>Viridiplantae</taxon>
        <taxon>Streptophyta</taxon>
        <taxon>Embryophyta</taxon>
        <taxon>Tracheophyta</taxon>
        <taxon>Spermatophyta</taxon>
        <taxon>Magnoliopsida</taxon>
        <taxon>Liliopsida</taxon>
        <taxon>Asparagales</taxon>
        <taxon>Orchidaceae</taxon>
        <taxon>Orchidoideae</taxon>
        <taxon>Orchideae</taxon>
        <taxon>Orchidinae</taxon>
        <taxon>Platanthera</taxon>
    </lineage>
</organism>
<evidence type="ECO:0000256" key="10">
    <source>
        <dbReference type="SAM" id="Phobius"/>
    </source>
</evidence>
<dbReference type="CDD" id="cd09323">
    <property type="entry name" value="TDT_SLAC1_like"/>
    <property type="match status" value="1"/>
</dbReference>
<feature type="transmembrane region" description="Helical" evidence="10">
    <location>
        <begin position="288"/>
        <end position="308"/>
    </location>
</feature>
<keyword evidence="12" id="KW-1185">Reference proteome</keyword>
<dbReference type="InterPro" id="IPR004695">
    <property type="entry name" value="SLAC1/Mae1/Ssu1/TehA"/>
</dbReference>
<feature type="transmembrane region" description="Helical" evidence="10">
    <location>
        <begin position="352"/>
        <end position="369"/>
    </location>
</feature>
<evidence type="ECO:0000313" key="11">
    <source>
        <dbReference type="EMBL" id="KAK8970009.1"/>
    </source>
</evidence>
<dbReference type="PANTHER" id="PTHR31269:SF2">
    <property type="entry name" value="S-TYPE ANION CHANNEL SLAH3"/>
    <property type="match status" value="1"/>
</dbReference>
<gene>
    <name evidence="11" type="primary">SLAH3</name>
    <name evidence="11" type="ORF">KSP40_PGU022216</name>
</gene>
<dbReference type="EMBL" id="JBBWWR010000002">
    <property type="protein sequence ID" value="KAK8970009.1"/>
    <property type="molecule type" value="Genomic_DNA"/>
</dbReference>
<dbReference type="Gene3D" id="1.50.10.150">
    <property type="entry name" value="Voltage-dependent anion channel"/>
    <property type="match status" value="1"/>
</dbReference>
<dbReference type="InterPro" id="IPR038665">
    <property type="entry name" value="Voltage-dep_anion_channel_sf"/>
</dbReference>
<keyword evidence="5" id="KW-1003">Cell membrane</keyword>
<reference evidence="11 12" key="1">
    <citation type="journal article" date="2022" name="Nat. Plants">
        <title>Genomes of leafy and leafless Platanthera orchids illuminate the evolution of mycoheterotrophy.</title>
        <authorList>
            <person name="Li M.H."/>
            <person name="Liu K.W."/>
            <person name="Li Z."/>
            <person name="Lu H.C."/>
            <person name="Ye Q.L."/>
            <person name="Zhang D."/>
            <person name="Wang J.Y."/>
            <person name="Li Y.F."/>
            <person name="Zhong Z.M."/>
            <person name="Liu X."/>
            <person name="Yu X."/>
            <person name="Liu D.K."/>
            <person name="Tu X.D."/>
            <person name="Liu B."/>
            <person name="Hao Y."/>
            <person name="Liao X.Y."/>
            <person name="Jiang Y.T."/>
            <person name="Sun W.H."/>
            <person name="Chen J."/>
            <person name="Chen Y.Q."/>
            <person name="Ai Y."/>
            <person name="Zhai J.W."/>
            <person name="Wu S.S."/>
            <person name="Zhou Z."/>
            <person name="Hsiao Y.Y."/>
            <person name="Wu W.L."/>
            <person name="Chen Y.Y."/>
            <person name="Lin Y.F."/>
            <person name="Hsu J.L."/>
            <person name="Li C.Y."/>
            <person name="Wang Z.W."/>
            <person name="Zhao X."/>
            <person name="Zhong W.Y."/>
            <person name="Ma X.K."/>
            <person name="Ma L."/>
            <person name="Huang J."/>
            <person name="Chen G.Z."/>
            <person name="Huang M.Z."/>
            <person name="Huang L."/>
            <person name="Peng D.H."/>
            <person name="Luo Y.B."/>
            <person name="Zou S.Q."/>
            <person name="Chen S.P."/>
            <person name="Lan S."/>
            <person name="Tsai W.C."/>
            <person name="Van de Peer Y."/>
            <person name="Liu Z.J."/>
        </authorList>
    </citation>
    <scope>NUCLEOTIDE SEQUENCE [LARGE SCALE GENOMIC DNA]</scope>
    <source>
        <strain evidence="11">Lor288</strain>
    </source>
</reference>
<evidence type="ECO:0000256" key="1">
    <source>
        <dbReference type="ARBA" id="ARBA00004127"/>
    </source>
</evidence>
<keyword evidence="9 10" id="KW-0472">Membrane</keyword>
<dbReference type="PANTHER" id="PTHR31269">
    <property type="entry name" value="S-TYPE ANION CHANNEL SLAH3"/>
    <property type="match status" value="1"/>
</dbReference>
<comment type="similarity">
    <text evidence="3">Belongs to the SLAC1 S-type anion channel family.</text>
</comment>
<keyword evidence="7 10" id="KW-1133">Transmembrane helix</keyword>
<evidence type="ECO:0000256" key="2">
    <source>
        <dbReference type="ARBA" id="ARBA00004236"/>
    </source>
</evidence>
<evidence type="ECO:0000256" key="7">
    <source>
        <dbReference type="ARBA" id="ARBA00022989"/>
    </source>
</evidence>
<sequence>MHASSYNWRDLNAIYRLENKKQFAVLPAPARRSVGIVGALRWSFVYRKSSAVVDDDCSLPPPPPLSIPKPETNNRTHSVTISLPAPLISAPEDNDSNSLKQIKPEKNFSHRFRLSISSNKFSKLPREERFHDSSYDSFKTWTGKLEKQISNLRAREQSHVINNPQNREAEALPTIKRYFDALKGPELDTLRASEEPVLPRDKKWPFLLRFPISSFGICLGVGSQAMLWKSLATSPFMKFLNISPKVNLVLWFTAVLLFCSVFFIYALKTIFYFEAVRREYYHPVRINFFFAPWIACLFLAISLPQQVGKKIPGVLWYLLMSPILVLELKIYGQWMSGGGRRLSKVANPSNHLAVVGNFVGALLGASMGLKEGPIFFFAVGVAHYTVLFVTLYQRLPSNGTLPKELHPVFFLFVAAPSVACTAWAKIFGEFGVGARIPYFIAMFSLAWWAYTFPMAGSAIATIRYTAEVNNVCTRVLSVALSLLSTVTVLMLLINTILHGLVLKDLFPNDITIAISCRKAKSKSKNKCRSYISPDIEAPQSPPAL</sequence>
<evidence type="ECO:0000256" key="4">
    <source>
        <dbReference type="ARBA" id="ARBA00022448"/>
    </source>
</evidence>
<keyword evidence="6 10" id="KW-0812">Transmembrane</keyword>
<feature type="transmembrane region" description="Helical" evidence="10">
    <location>
        <begin position="248"/>
        <end position="267"/>
    </location>
</feature>
<comment type="subcellular location">
    <subcellularLocation>
        <location evidence="2">Cell membrane</location>
    </subcellularLocation>
    <subcellularLocation>
        <location evidence="1">Endomembrane system</location>
        <topology evidence="1">Multi-pass membrane protein</topology>
    </subcellularLocation>
</comment>
<feature type="transmembrane region" description="Helical" evidence="10">
    <location>
        <begin position="405"/>
        <end position="424"/>
    </location>
</feature>